<sequence length="93" mass="9770">MRPQQGPSVATGDIESVVVVATMMMRKTKATMAAAWSECSRISSLSSTLLTTEAAKRSLGKGDGICEESGVELRQDEAAVGQQEARIVPSSTP</sequence>
<dbReference type="AlphaFoldDB" id="A0A0A8YQC6"/>
<organism evidence="1">
    <name type="scientific">Arundo donax</name>
    <name type="common">Giant reed</name>
    <name type="synonym">Donax arundinaceus</name>
    <dbReference type="NCBI Taxonomy" id="35708"/>
    <lineage>
        <taxon>Eukaryota</taxon>
        <taxon>Viridiplantae</taxon>
        <taxon>Streptophyta</taxon>
        <taxon>Embryophyta</taxon>
        <taxon>Tracheophyta</taxon>
        <taxon>Spermatophyta</taxon>
        <taxon>Magnoliopsida</taxon>
        <taxon>Liliopsida</taxon>
        <taxon>Poales</taxon>
        <taxon>Poaceae</taxon>
        <taxon>PACMAD clade</taxon>
        <taxon>Arundinoideae</taxon>
        <taxon>Arundineae</taxon>
        <taxon>Arundo</taxon>
    </lineage>
</organism>
<accession>A0A0A8YQC6</accession>
<protein>
    <submittedName>
        <fullName evidence="1">Uncharacterized protein</fullName>
    </submittedName>
</protein>
<evidence type="ECO:0000313" key="1">
    <source>
        <dbReference type="EMBL" id="JAD28018.1"/>
    </source>
</evidence>
<dbReference type="EMBL" id="GBRH01269877">
    <property type="protein sequence ID" value="JAD28018.1"/>
    <property type="molecule type" value="Transcribed_RNA"/>
</dbReference>
<proteinExistence type="predicted"/>
<name>A0A0A8YQC6_ARUDO</name>
<reference evidence="1" key="1">
    <citation type="submission" date="2014-09" db="EMBL/GenBank/DDBJ databases">
        <authorList>
            <person name="Magalhaes I.L.F."/>
            <person name="Oliveira U."/>
            <person name="Santos F.R."/>
            <person name="Vidigal T.H.D.A."/>
            <person name="Brescovit A.D."/>
            <person name="Santos A.J."/>
        </authorList>
    </citation>
    <scope>NUCLEOTIDE SEQUENCE</scope>
    <source>
        <tissue evidence="1">Shoot tissue taken approximately 20 cm above the soil surface</tissue>
    </source>
</reference>
<reference evidence="1" key="2">
    <citation type="journal article" date="2015" name="Data Brief">
        <title>Shoot transcriptome of the giant reed, Arundo donax.</title>
        <authorList>
            <person name="Barrero R.A."/>
            <person name="Guerrero F.D."/>
            <person name="Moolhuijzen P."/>
            <person name="Goolsby J.A."/>
            <person name="Tidwell J."/>
            <person name="Bellgard S.E."/>
            <person name="Bellgard M.I."/>
        </authorList>
    </citation>
    <scope>NUCLEOTIDE SEQUENCE</scope>
    <source>
        <tissue evidence="1">Shoot tissue taken approximately 20 cm above the soil surface</tissue>
    </source>
</reference>